<protein>
    <submittedName>
        <fullName evidence="1">Uncharacterized protein</fullName>
    </submittedName>
</protein>
<dbReference type="EMBL" id="BK059109">
    <property type="protein sequence ID" value="DAE31497.1"/>
    <property type="molecule type" value="Genomic_DNA"/>
</dbReference>
<reference evidence="1" key="1">
    <citation type="journal article" date="2021" name="Proc. Natl. Acad. Sci. U.S.A.">
        <title>A Catalog of Tens of Thousands of Viruses from Human Metagenomes Reveals Hidden Associations with Chronic Diseases.</title>
        <authorList>
            <person name="Tisza M.J."/>
            <person name="Buck C.B."/>
        </authorList>
    </citation>
    <scope>NUCLEOTIDE SEQUENCE</scope>
    <source>
        <strain evidence="1">CtBM815</strain>
    </source>
</reference>
<name>A0A8S5RK72_9VIRU</name>
<evidence type="ECO:0000313" key="1">
    <source>
        <dbReference type="EMBL" id="DAE31497.1"/>
    </source>
</evidence>
<accession>A0A8S5RK72</accession>
<sequence length="95" mass="10913">MEDGYMITKYHTYCPTGFLSTGMFIEGSGCVHQMSGEDTNTENQCMTNLANNSLLQFVSKEVCYQPESFKTFIKDKKYYIETPLFLFGSRGDKKF</sequence>
<organism evidence="1">
    <name type="scientific">virus sp. ctBM815</name>
    <dbReference type="NCBI Taxonomy" id="2825806"/>
    <lineage>
        <taxon>Viruses</taxon>
    </lineage>
</organism>
<proteinExistence type="predicted"/>